<comment type="caution">
    <text evidence="12">The sequence shown here is derived from an EMBL/GenBank/DDBJ whole genome shotgun (WGS) entry which is preliminary data.</text>
</comment>
<keyword evidence="13" id="KW-1185">Reference proteome</keyword>
<dbReference type="PANTHER" id="PTHR47947:SF20">
    <property type="entry name" value="CYTOCHROME P450 FAMILY PROTEIN"/>
    <property type="match status" value="1"/>
</dbReference>
<dbReference type="PRINTS" id="PR00463">
    <property type="entry name" value="EP450I"/>
</dbReference>
<evidence type="ECO:0000256" key="4">
    <source>
        <dbReference type="ARBA" id="ARBA00022723"/>
    </source>
</evidence>
<dbReference type="InterPro" id="IPR017972">
    <property type="entry name" value="Cyt_P450_CS"/>
</dbReference>
<dbReference type="EMBL" id="QZWG01000011">
    <property type="protein sequence ID" value="RZB79074.1"/>
    <property type="molecule type" value="Genomic_DNA"/>
</dbReference>
<dbReference type="InterPro" id="IPR002401">
    <property type="entry name" value="Cyt_P450_E_grp-I"/>
</dbReference>
<dbReference type="Gramene" id="XM_028331982.1">
    <property type="protein sequence ID" value="XP_028187783.1"/>
    <property type="gene ID" value="LOC114374344"/>
</dbReference>
<evidence type="ECO:0000313" key="13">
    <source>
        <dbReference type="Proteomes" id="UP000289340"/>
    </source>
</evidence>
<evidence type="ECO:0000313" key="12">
    <source>
        <dbReference type="EMBL" id="RZB79074.1"/>
    </source>
</evidence>
<sequence length="528" mass="60595">MHRYTDLNQKNIRMEEEADYRLIVITASVGFLLLFLYVLKSILLKSKNLPPSPPYALPLIGHLHLIKEPLHLSLHKLTDKYGPIIFLCLGTRKVLVVSSPSAVEECFTKNDITFANRPQTLAAKHLNYNKTTIGVASYGHYWRNLRRLTTVELFSTTRLAMLTSVRVEEVQLMVKQLFEECKGRQQIMIDLRARLLEVSFNIMLRMISGKRYYGKHAIAQEGKEFQILMKEFVELLGSGNLNDFFPLLQWVDFGGVEKKMVKLMKKMDSFLQKLLDEHCTRRNVMSEEEKERRKSMTLIDVMLDLQQTEPEFYTHETVKGVILAMLVAGSETSATTMEWAFSLLLNHPKKMNKVKEEIDTYVGQDQMLNGLDTTKLKYLQNVITETLRLYPVAPLLLPHESSNDCKVCGFDIPRGTMLLVNLWTLHRDANLWVDPAMFVPERFEGEEADEVYNMIPFGIGRRACPGAVLAKRVMGHALGTLIQCFEWERIGHQEIDMTEGIGLTMPKLEPLVALCRPRQSMIKVLSNI</sequence>
<evidence type="ECO:0000256" key="6">
    <source>
        <dbReference type="ARBA" id="ARBA00023004"/>
    </source>
</evidence>
<keyword evidence="7 10" id="KW-0503">Monooxygenase</keyword>
<gene>
    <name evidence="12" type="ORF">D0Y65_029435</name>
</gene>
<evidence type="ECO:0000256" key="7">
    <source>
        <dbReference type="ARBA" id="ARBA00023033"/>
    </source>
</evidence>
<proteinExistence type="inferred from homology"/>
<dbReference type="Pfam" id="PF00067">
    <property type="entry name" value="p450"/>
    <property type="match status" value="1"/>
</dbReference>
<evidence type="ECO:0000256" key="2">
    <source>
        <dbReference type="ARBA" id="ARBA00010617"/>
    </source>
</evidence>
<keyword evidence="5 10" id="KW-0560">Oxidoreductase</keyword>
<feature type="binding site" description="axial binding residue" evidence="9">
    <location>
        <position position="464"/>
    </location>
    <ligand>
        <name>heme</name>
        <dbReference type="ChEBI" id="CHEBI:30413"/>
    </ligand>
    <ligandPart>
        <name>Fe</name>
        <dbReference type="ChEBI" id="CHEBI:18248"/>
    </ligandPart>
</feature>
<comment type="subcellular location">
    <subcellularLocation>
        <location evidence="1">Membrane</location>
    </subcellularLocation>
</comment>
<keyword evidence="11" id="KW-0812">Transmembrane</keyword>
<dbReference type="PROSITE" id="PS00086">
    <property type="entry name" value="CYTOCHROME_P450"/>
    <property type="match status" value="1"/>
</dbReference>
<keyword evidence="3 9" id="KW-0349">Heme</keyword>
<evidence type="ECO:0000256" key="10">
    <source>
        <dbReference type="RuleBase" id="RU000461"/>
    </source>
</evidence>
<dbReference type="InterPro" id="IPR036396">
    <property type="entry name" value="Cyt_P450_sf"/>
</dbReference>
<dbReference type="GO" id="GO:0005506">
    <property type="term" value="F:iron ion binding"/>
    <property type="evidence" value="ECO:0007669"/>
    <property type="project" value="InterPro"/>
</dbReference>
<dbReference type="InterPro" id="IPR050651">
    <property type="entry name" value="Plant_Cytochrome_P450_Monoox"/>
</dbReference>
<dbReference type="GO" id="GO:0016705">
    <property type="term" value="F:oxidoreductase activity, acting on paired donors, with incorporation or reduction of molecular oxygen"/>
    <property type="evidence" value="ECO:0007669"/>
    <property type="project" value="InterPro"/>
</dbReference>
<dbReference type="SMR" id="A0A445I054"/>
<dbReference type="CDD" id="cd20653">
    <property type="entry name" value="CYP81"/>
    <property type="match status" value="1"/>
</dbReference>
<dbReference type="AlphaFoldDB" id="A0A445I054"/>
<accession>A0A445I054</accession>
<evidence type="ECO:0000256" key="1">
    <source>
        <dbReference type="ARBA" id="ARBA00004370"/>
    </source>
</evidence>
<feature type="transmembrane region" description="Helical" evidence="11">
    <location>
        <begin position="20"/>
        <end position="39"/>
    </location>
</feature>
<evidence type="ECO:0000256" key="8">
    <source>
        <dbReference type="ARBA" id="ARBA00023136"/>
    </source>
</evidence>
<dbReference type="SUPFAM" id="SSF48264">
    <property type="entry name" value="Cytochrome P450"/>
    <property type="match status" value="1"/>
</dbReference>
<comment type="cofactor">
    <cofactor evidence="9">
        <name>heme</name>
        <dbReference type="ChEBI" id="CHEBI:30413"/>
    </cofactor>
</comment>
<keyword evidence="11" id="KW-1133">Transmembrane helix</keyword>
<dbReference type="Gene3D" id="1.10.630.10">
    <property type="entry name" value="Cytochrome P450"/>
    <property type="match status" value="1"/>
</dbReference>
<evidence type="ECO:0000256" key="3">
    <source>
        <dbReference type="ARBA" id="ARBA00022617"/>
    </source>
</evidence>
<keyword evidence="6 9" id="KW-0408">Iron</keyword>
<dbReference type="GO" id="GO:0004497">
    <property type="term" value="F:monooxygenase activity"/>
    <property type="evidence" value="ECO:0007669"/>
    <property type="project" value="UniProtKB-KW"/>
</dbReference>
<keyword evidence="4 9" id="KW-0479">Metal-binding</keyword>
<evidence type="ECO:0000256" key="11">
    <source>
        <dbReference type="SAM" id="Phobius"/>
    </source>
</evidence>
<name>A0A445I054_GLYSO</name>
<evidence type="ECO:0000256" key="9">
    <source>
        <dbReference type="PIRSR" id="PIRSR602401-1"/>
    </source>
</evidence>
<dbReference type="PANTHER" id="PTHR47947">
    <property type="entry name" value="CYTOCHROME P450 82C3-RELATED"/>
    <property type="match status" value="1"/>
</dbReference>
<evidence type="ECO:0000256" key="5">
    <source>
        <dbReference type="ARBA" id="ARBA00023002"/>
    </source>
</evidence>
<dbReference type="Proteomes" id="UP000289340">
    <property type="component" value="Chromosome 11"/>
</dbReference>
<dbReference type="InterPro" id="IPR001128">
    <property type="entry name" value="Cyt_P450"/>
</dbReference>
<keyword evidence="8 11" id="KW-0472">Membrane</keyword>
<dbReference type="GO" id="GO:0016020">
    <property type="term" value="C:membrane"/>
    <property type="evidence" value="ECO:0007669"/>
    <property type="project" value="UniProtKB-SubCell"/>
</dbReference>
<dbReference type="GO" id="GO:0020037">
    <property type="term" value="F:heme binding"/>
    <property type="evidence" value="ECO:0007669"/>
    <property type="project" value="InterPro"/>
</dbReference>
<reference evidence="12 13" key="1">
    <citation type="submission" date="2018-09" db="EMBL/GenBank/DDBJ databases">
        <title>A high-quality reference genome of wild soybean provides a powerful tool to mine soybean genomes.</title>
        <authorList>
            <person name="Xie M."/>
            <person name="Chung C.Y.L."/>
            <person name="Li M.-W."/>
            <person name="Wong F.-L."/>
            <person name="Chan T.-F."/>
            <person name="Lam H.-M."/>
        </authorList>
    </citation>
    <scope>NUCLEOTIDE SEQUENCE [LARGE SCALE GENOMIC DNA]</scope>
    <source>
        <strain evidence="13">cv. W05</strain>
        <tissue evidence="12">Hypocotyl of etiolated seedlings</tissue>
    </source>
</reference>
<dbReference type="FunFam" id="1.10.630.10:FF:000023">
    <property type="entry name" value="Cytochrome P450 family protein"/>
    <property type="match status" value="1"/>
</dbReference>
<organism evidence="12 13">
    <name type="scientific">Glycine soja</name>
    <name type="common">Wild soybean</name>
    <dbReference type="NCBI Taxonomy" id="3848"/>
    <lineage>
        <taxon>Eukaryota</taxon>
        <taxon>Viridiplantae</taxon>
        <taxon>Streptophyta</taxon>
        <taxon>Embryophyta</taxon>
        <taxon>Tracheophyta</taxon>
        <taxon>Spermatophyta</taxon>
        <taxon>Magnoliopsida</taxon>
        <taxon>eudicotyledons</taxon>
        <taxon>Gunneridae</taxon>
        <taxon>Pentapetalae</taxon>
        <taxon>rosids</taxon>
        <taxon>fabids</taxon>
        <taxon>Fabales</taxon>
        <taxon>Fabaceae</taxon>
        <taxon>Papilionoideae</taxon>
        <taxon>50 kb inversion clade</taxon>
        <taxon>NPAAA clade</taxon>
        <taxon>indigoferoid/millettioid clade</taxon>
        <taxon>Phaseoleae</taxon>
        <taxon>Glycine</taxon>
        <taxon>Glycine subgen. Soja</taxon>
    </lineage>
</organism>
<dbReference type="PRINTS" id="PR00385">
    <property type="entry name" value="P450"/>
</dbReference>
<protein>
    <submittedName>
        <fullName evidence="12">Cytochrome P450 81E8</fullName>
    </submittedName>
</protein>
<comment type="similarity">
    <text evidence="2 10">Belongs to the cytochrome P450 family.</text>
</comment>